<evidence type="ECO:0000313" key="2">
    <source>
        <dbReference type="EMBL" id="KIV84605.1"/>
    </source>
</evidence>
<gene>
    <name evidence="2" type="ORF">PV11_00377</name>
</gene>
<accession>A0A0D1W7F0</accession>
<dbReference type="PANTHER" id="PTHR43841:SF1">
    <property type="entry name" value="3-HYDROXYACYL-THIOESTER DEHYDRATASE X"/>
    <property type="match status" value="1"/>
</dbReference>
<proteinExistence type="predicted"/>
<dbReference type="Gene3D" id="3.10.129.10">
    <property type="entry name" value="Hotdog Thioesterase"/>
    <property type="match status" value="1"/>
</dbReference>
<dbReference type="STRING" id="1016849.A0A0D1W7F0"/>
<dbReference type="OrthoDB" id="533830at2759"/>
<dbReference type="HOGENOM" id="CLU_060990_0_0_1"/>
<dbReference type="InterPro" id="IPR029069">
    <property type="entry name" value="HotDog_dom_sf"/>
</dbReference>
<evidence type="ECO:0000259" key="1">
    <source>
        <dbReference type="Pfam" id="PF01575"/>
    </source>
</evidence>
<feature type="domain" description="MaoC-like" evidence="1">
    <location>
        <begin position="190"/>
        <end position="238"/>
    </location>
</feature>
<dbReference type="AlphaFoldDB" id="A0A0D1W7F0"/>
<dbReference type="PANTHER" id="PTHR43841">
    <property type="entry name" value="3-HYDROXYACYL-THIOESTER DEHYDRATASE HTDX-RELATED"/>
    <property type="match status" value="1"/>
</dbReference>
<reference evidence="2 3" key="1">
    <citation type="submission" date="2015-01" db="EMBL/GenBank/DDBJ databases">
        <title>The Genome Sequence of Exophiala sideris CBS121828.</title>
        <authorList>
            <consortium name="The Broad Institute Genomics Platform"/>
            <person name="Cuomo C."/>
            <person name="de Hoog S."/>
            <person name="Gorbushina A."/>
            <person name="Stielow B."/>
            <person name="Teixiera M."/>
            <person name="Abouelleil A."/>
            <person name="Chapman S.B."/>
            <person name="Priest M."/>
            <person name="Young S.K."/>
            <person name="Wortman J."/>
            <person name="Nusbaum C."/>
            <person name="Birren B."/>
        </authorList>
    </citation>
    <scope>NUCLEOTIDE SEQUENCE [LARGE SCALE GENOMIC DNA]</scope>
    <source>
        <strain evidence="2 3">CBS 121828</strain>
    </source>
</reference>
<dbReference type="Proteomes" id="UP000053599">
    <property type="component" value="Unassembled WGS sequence"/>
</dbReference>
<evidence type="ECO:0000313" key="3">
    <source>
        <dbReference type="Proteomes" id="UP000053599"/>
    </source>
</evidence>
<dbReference type="EMBL" id="KN846951">
    <property type="protein sequence ID" value="KIV84605.1"/>
    <property type="molecule type" value="Genomic_DNA"/>
</dbReference>
<dbReference type="Pfam" id="PF01575">
    <property type="entry name" value="MaoC_dehydratas"/>
    <property type="match status" value="1"/>
</dbReference>
<name>A0A0D1W7F0_9EURO</name>
<organism evidence="2 3">
    <name type="scientific">Exophiala sideris</name>
    <dbReference type="NCBI Taxonomy" id="1016849"/>
    <lineage>
        <taxon>Eukaryota</taxon>
        <taxon>Fungi</taxon>
        <taxon>Dikarya</taxon>
        <taxon>Ascomycota</taxon>
        <taxon>Pezizomycotina</taxon>
        <taxon>Eurotiomycetes</taxon>
        <taxon>Chaetothyriomycetidae</taxon>
        <taxon>Chaetothyriales</taxon>
        <taxon>Herpotrichiellaceae</taxon>
        <taxon>Exophiala</taxon>
    </lineage>
</organism>
<dbReference type="SUPFAM" id="SSF54637">
    <property type="entry name" value="Thioesterase/thiol ester dehydrase-isomerase"/>
    <property type="match status" value="1"/>
</dbReference>
<protein>
    <recommendedName>
        <fullName evidence="1">MaoC-like domain-containing protein</fullName>
    </recommendedName>
</protein>
<dbReference type="InterPro" id="IPR002539">
    <property type="entry name" value="MaoC-like_dom"/>
</dbReference>
<sequence length="306" mass="34000">MWWNRDEDLITMMNEFSLTMPLRTSQKDLNAYTLAVERTTQTNASWTRSQAMLFLSALTEPAMLLLLAESSCKLRPLGAVNVRNRFELIRPDLCTEHTLKSFSGASVTASRSKHVRRVKRGFEVDLILTLDIPAGGSSGIVTIFRQIFTILQFAKPVKDFARKDESGSVSQASEWTDALSFAVEYDEPSAWARVCKDYNPIHISAIAAKLFGFPGKIAHGNHVAAKAFALLERSTVPSEYSALCHSKGAIWMEVVFKRPIIVPAVLKVMVAKPVANLEGHNDSMPFQILGKNKVCIEGTLGRLDDR</sequence>